<gene>
    <name evidence="1" type="ORF">RRG08_066727</name>
</gene>
<accession>A0AAE1BAB4</accession>
<keyword evidence="2" id="KW-1185">Reference proteome</keyword>
<name>A0AAE1BAB4_9GAST</name>
<dbReference type="EMBL" id="JAWDGP010000304">
    <property type="protein sequence ID" value="KAK3801537.1"/>
    <property type="molecule type" value="Genomic_DNA"/>
</dbReference>
<dbReference type="AlphaFoldDB" id="A0AAE1BAB4"/>
<evidence type="ECO:0000313" key="2">
    <source>
        <dbReference type="Proteomes" id="UP001283361"/>
    </source>
</evidence>
<sequence length="92" mass="10555">MISFSKAVKNIIISNSIRVIPQGLQRRHKRRRKSVEFSEKVLTPRGRIFSSAHRVAALSDRKPSWFPLKEGNEILNLVPPYFSASVIKLNIQ</sequence>
<protein>
    <submittedName>
        <fullName evidence="1">Uncharacterized protein</fullName>
    </submittedName>
</protein>
<dbReference type="Proteomes" id="UP001283361">
    <property type="component" value="Unassembled WGS sequence"/>
</dbReference>
<evidence type="ECO:0000313" key="1">
    <source>
        <dbReference type="EMBL" id="KAK3801537.1"/>
    </source>
</evidence>
<organism evidence="1 2">
    <name type="scientific">Elysia crispata</name>
    <name type="common">lettuce slug</name>
    <dbReference type="NCBI Taxonomy" id="231223"/>
    <lineage>
        <taxon>Eukaryota</taxon>
        <taxon>Metazoa</taxon>
        <taxon>Spiralia</taxon>
        <taxon>Lophotrochozoa</taxon>
        <taxon>Mollusca</taxon>
        <taxon>Gastropoda</taxon>
        <taxon>Heterobranchia</taxon>
        <taxon>Euthyneura</taxon>
        <taxon>Panpulmonata</taxon>
        <taxon>Sacoglossa</taxon>
        <taxon>Placobranchoidea</taxon>
        <taxon>Plakobranchidae</taxon>
        <taxon>Elysia</taxon>
    </lineage>
</organism>
<comment type="caution">
    <text evidence="1">The sequence shown here is derived from an EMBL/GenBank/DDBJ whole genome shotgun (WGS) entry which is preliminary data.</text>
</comment>
<proteinExistence type="predicted"/>
<reference evidence="1" key="1">
    <citation type="journal article" date="2023" name="G3 (Bethesda)">
        <title>A reference genome for the long-term kleptoplast-retaining sea slug Elysia crispata morphotype clarki.</title>
        <authorList>
            <person name="Eastman K.E."/>
            <person name="Pendleton A.L."/>
            <person name="Shaikh M.A."/>
            <person name="Suttiyut T."/>
            <person name="Ogas R."/>
            <person name="Tomko P."/>
            <person name="Gavelis G."/>
            <person name="Widhalm J.R."/>
            <person name="Wisecaver J.H."/>
        </authorList>
    </citation>
    <scope>NUCLEOTIDE SEQUENCE</scope>
    <source>
        <strain evidence="1">ECLA1</strain>
    </source>
</reference>